<comment type="similarity">
    <text evidence="2">Belongs to the acyl-CoA dehydrogenase family.</text>
</comment>
<protein>
    <submittedName>
        <fullName evidence="9">Putative acyl-CoA dehydrogenase</fullName>
    </submittedName>
</protein>
<dbReference type="PANTHER" id="PTHR48083">
    <property type="entry name" value="MEDIUM-CHAIN SPECIFIC ACYL-COA DEHYDROGENASE, MITOCHONDRIAL-RELATED"/>
    <property type="match status" value="1"/>
</dbReference>
<dbReference type="InterPro" id="IPR013786">
    <property type="entry name" value="AcylCoA_DH/ox_N"/>
</dbReference>
<sequence>MKRSLYNDDHLAFGASFRSFIAKEITPFYAQWEKDGIAPRGMYAKAGASGFLGMAIPEQYGGGGIKDFRFNAIIAEELAAAGIGGAGAGITLHNDITTPYYMEICNDEQKARWLPGVASGELITAIAMTEPGTGSDLASIATNARKDGERYILNGSKTFITNGINSDIIIVAAKTDPTQRHTGMSLMVVERSMAGFERGRNLEKIGMHSQDTAELFFNDVEVPVENLLGEEGRAFHYLTSNLAQERLSIAIAGVAFARSALNWTIDYVKERKAFGQSISNFQNTKFVLAEQRTAIDVAQAYVDQCILALNEDQLTAAEAAAAKFWCTELQNKVADKCLQLFGGYGYMSEYPIARTYADARITTIYGGTTEVMKTIIAKEMGL</sequence>
<evidence type="ECO:0000259" key="6">
    <source>
        <dbReference type="Pfam" id="PF00441"/>
    </source>
</evidence>
<dbReference type="Gene3D" id="1.10.540.10">
    <property type="entry name" value="Acyl-CoA dehydrogenase/oxidase, N-terminal domain"/>
    <property type="match status" value="1"/>
</dbReference>
<gene>
    <name evidence="9" type="ORF">GM51_5860</name>
</gene>
<dbReference type="InterPro" id="IPR036250">
    <property type="entry name" value="AcylCo_DH-like_C"/>
</dbReference>
<dbReference type="SUPFAM" id="SSF56645">
    <property type="entry name" value="Acyl-CoA dehydrogenase NM domain-like"/>
    <property type="match status" value="1"/>
</dbReference>
<evidence type="ECO:0000259" key="8">
    <source>
        <dbReference type="Pfam" id="PF02771"/>
    </source>
</evidence>
<evidence type="ECO:0000256" key="3">
    <source>
        <dbReference type="ARBA" id="ARBA00022630"/>
    </source>
</evidence>
<dbReference type="InterPro" id="IPR050741">
    <property type="entry name" value="Acyl-CoA_dehydrogenase"/>
</dbReference>
<dbReference type="InterPro" id="IPR009100">
    <property type="entry name" value="AcylCoA_DH/oxidase_NM_dom_sf"/>
</dbReference>
<dbReference type="PROSITE" id="PS00073">
    <property type="entry name" value="ACYL_COA_DH_2"/>
    <property type="match status" value="1"/>
</dbReference>
<reference evidence="9" key="1">
    <citation type="submission" date="2014-06" db="EMBL/GenBank/DDBJ databases">
        <title>Key roles for freshwater Actinobacteria revealed by deep metagenomic sequencing.</title>
        <authorList>
            <person name="Ghai R."/>
            <person name="Mizuno C.M."/>
            <person name="Picazo A."/>
            <person name="Camacho A."/>
            <person name="Rodriguez-Valera F."/>
        </authorList>
    </citation>
    <scope>NUCLEOTIDE SEQUENCE</scope>
</reference>
<feature type="domain" description="Acyl-CoA dehydrogenase/oxidase N-terminal" evidence="8">
    <location>
        <begin position="8"/>
        <end position="121"/>
    </location>
</feature>
<dbReference type="FunFam" id="1.20.140.10:FF:000001">
    <property type="entry name" value="Acyl-CoA dehydrogenase"/>
    <property type="match status" value="1"/>
</dbReference>
<dbReference type="InterPro" id="IPR009075">
    <property type="entry name" value="AcylCo_DH/oxidase_C"/>
</dbReference>
<evidence type="ECO:0000256" key="2">
    <source>
        <dbReference type="ARBA" id="ARBA00009347"/>
    </source>
</evidence>
<dbReference type="GO" id="GO:0003995">
    <property type="term" value="F:acyl-CoA dehydrogenase activity"/>
    <property type="evidence" value="ECO:0007669"/>
    <property type="project" value="InterPro"/>
</dbReference>
<dbReference type="FunFam" id="2.40.110.10:FF:000002">
    <property type="entry name" value="Acyl-CoA dehydrogenase fadE12"/>
    <property type="match status" value="1"/>
</dbReference>
<evidence type="ECO:0000313" key="9">
    <source>
        <dbReference type="EMBL" id="KGA20008.1"/>
    </source>
</evidence>
<keyword evidence="3" id="KW-0285">Flavoprotein</keyword>
<dbReference type="InterPro" id="IPR006089">
    <property type="entry name" value="Acyl-CoA_DH_CS"/>
</dbReference>
<dbReference type="GO" id="GO:0050660">
    <property type="term" value="F:flavin adenine dinucleotide binding"/>
    <property type="evidence" value="ECO:0007669"/>
    <property type="project" value="InterPro"/>
</dbReference>
<evidence type="ECO:0000256" key="4">
    <source>
        <dbReference type="ARBA" id="ARBA00022827"/>
    </source>
</evidence>
<dbReference type="GO" id="GO:0033539">
    <property type="term" value="P:fatty acid beta-oxidation using acyl-CoA dehydrogenase"/>
    <property type="evidence" value="ECO:0007669"/>
    <property type="project" value="TreeGrafter"/>
</dbReference>
<evidence type="ECO:0000259" key="7">
    <source>
        <dbReference type="Pfam" id="PF02770"/>
    </source>
</evidence>
<accession>A0A094SN74</accession>
<dbReference type="InterPro" id="IPR037069">
    <property type="entry name" value="AcylCoA_DH/ox_N_sf"/>
</dbReference>
<name>A0A094SN74_9ZZZZ</name>
<dbReference type="GO" id="GO:0005737">
    <property type="term" value="C:cytoplasm"/>
    <property type="evidence" value="ECO:0007669"/>
    <property type="project" value="TreeGrafter"/>
</dbReference>
<organism evidence="9">
    <name type="scientific">freshwater metagenome</name>
    <dbReference type="NCBI Taxonomy" id="449393"/>
    <lineage>
        <taxon>unclassified sequences</taxon>
        <taxon>metagenomes</taxon>
        <taxon>ecological metagenomes</taxon>
    </lineage>
</organism>
<dbReference type="InterPro" id="IPR046373">
    <property type="entry name" value="Acyl-CoA_Oxase/DH_mid-dom_sf"/>
</dbReference>
<feature type="domain" description="Acyl-CoA oxidase/dehydrogenase middle" evidence="7">
    <location>
        <begin position="125"/>
        <end position="220"/>
    </location>
</feature>
<dbReference type="Pfam" id="PF00441">
    <property type="entry name" value="Acyl-CoA_dh_1"/>
    <property type="match status" value="1"/>
</dbReference>
<dbReference type="Gene3D" id="1.20.140.10">
    <property type="entry name" value="Butyryl-CoA Dehydrogenase, subunit A, domain 3"/>
    <property type="match status" value="1"/>
</dbReference>
<dbReference type="InterPro" id="IPR006091">
    <property type="entry name" value="Acyl-CoA_Oxase/DH_mid-dom"/>
</dbReference>
<comment type="caution">
    <text evidence="9">The sequence shown here is derived from an EMBL/GenBank/DDBJ whole genome shotgun (WGS) entry which is preliminary data.</text>
</comment>
<dbReference type="SUPFAM" id="SSF47203">
    <property type="entry name" value="Acyl-CoA dehydrogenase C-terminal domain-like"/>
    <property type="match status" value="1"/>
</dbReference>
<dbReference type="AlphaFoldDB" id="A0A094SN74"/>
<dbReference type="Gene3D" id="2.40.110.10">
    <property type="entry name" value="Butyryl-CoA Dehydrogenase, subunit A, domain 2"/>
    <property type="match status" value="1"/>
</dbReference>
<dbReference type="PANTHER" id="PTHR48083:SF20">
    <property type="entry name" value="LONG-CHAIN SPECIFIC ACYL-COA DEHYDROGENASE, MITOCHONDRIAL"/>
    <property type="match status" value="1"/>
</dbReference>
<proteinExistence type="inferred from homology"/>
<feature type="domain" description="Acyl-CoA dehydrogenase/oxidase C-terminal" evidence="6">
    <location>
        <begin position="235"/>
        <end position="380"/>
    </location>
</feature>
<keyword evidence="5" id="KW-0560">Oxidoreductase</keyword>
<dbReference type="Pfam" id="PF02771">
    <property type="entry name" value="Acyl-CoA_dh_N"/>
    <property type="match status" value="1"/>
</dbReference>
<dbReference type="Pfam" id="PF02770">
    <property type="entry name" value="Acyl-CoA_dh_M"/>
    <property type="match status" value="1"/>
</dbReference>
<evidence type="ECO:0000256" key="5">
    <source>
        <dbReference type="ARBA" id="ARBA00023002"/>
    </source>
</evidence>
<comment type="cofactor">
    <cofactor evidence="1">
        <name>FAD</name>
        <dbReference type="ChEBI" id="CHEBI:57692"/>
    </cofactor>
</comment>
<evidence type="ECO:0000256" key="1">
    <source>
        <dbReference type="ARBA" id="ARBA00001974"/>
    </source>
</evidence>
<keyword evidence="4" id="KW-0274">FAD</keyword>
<dbReference type="EMBL" id="JNSL01000025">
    <property type="protein sequence ID" value="KGA20008.1"/>
    <property type="molecule type" value="Genomic_DNA"/>
</dbReference>